<evidence type="ECO:0000313" key="2">
    <source>
        <dbReference type="Proteomes" id="UP001596989"/>
    </source>
</evidence>
<accession>A0ABW3HLQ8</accession>
<name>A0ABW3HLQ8_9BACL</name>
<protein>
    <submittedName>
        <fullName evidence="1">Transcription initiation factor TFIID</fullName>
    </submittedName>
</protein>
<evidence type="ECO:0000313" key="1">
    <source>
        <dbReference type="EMBL" id="MFD0958436.1"/>
    </source>
</evidence>
<sequence>MIEQFATDYTVAEQRLQGAVDDQSSIHYPTVFLYIGDEIAEAIEPMMETNSLRWANNAGVVYCHVRGSGAGSAPDYSDGSGDTSANRFTIALDGLYDEPLDKRNVRGGIGRRFHEAGDHLRRLNRALRSMNDAISDYGRMYASFDRLHLAVIIRADDPMNILVPDIALLAQAIFGTLFKSVQSDLFVLVQEREQTESFGYAAAAGVSFLRELERFQQPGFTYNEPLQMTGDGLRIPVSHGPAPLFDLVYLLSDRNEKGMTPLGGMGQNYEAICRIMLLKNRCIGGLEHNDHGGSYNNTSFKNSLRAESGKMGYVSAGLARVQRPAYAIALTVLYHLLDGVIVRLQAPPELDRKEKLQLFGIDMQALERTIAECVPGEERLEDMKGLMTSGCKFDDLRGKSLEQAGKLLFGEGCEVFFKKHYAELAGQRLDRMDVAGLMKRALERSAKSQPQISFYHLFKWTDDDHADGVVIGAVRERMQELAGSIQHVQEELEKMMAMRTEELKFARVPFMDKRNMRSFIHAYIDAVYGLRREKLLLETELILYRRYASELEMLNQWNRVRLERLNDLRSKLKKEAQHSIAQGDGYIGQNVFDYYERVTAEVIRELEEKRGGQVLFEERYIGHVLELLEQGESALVERLIAVCRRDLLSSAKFALAFEEELLQRANVSVAYDNRRALTKEELFHQLYRMLEEHATIHIRLLDYMHKNRYEEHYLFGDRGSEFIRYALHMGDSSRIHKLGCLHEERRSGVERLHLMGGFHLEDLLYYRHAKPFYEAYVQDGYKFHAMDDEQLPLLA</sequence>
<gene>
    <name evidence="1" type="ORF">ACFQ2I_03460</name>
</gene>
<proteinExistence type="predicted"/>
<dbReference type="RefSeq" id="WP_377562206.1">
    <property type="nucleotide sequence ID" value="NZ_JBHTJZ010000005.1"/>
</dbReference>
<reference evidence="2" key="1">
    <citation type="journal article" date="2019" name="Int. J. Syst. Evol. Microbiol.">
        <title>The Global Catalogue of Microorganisms (GCM) 10K type strain sequencing project: providing services to taxonomists for standard genome sequencing and annotation.</title>
        <authorList>
            <consortium name="The Broad Institute Genomics Platform"/>
            <consortium name="The Broad Institute Genome Sequencing Center for Infectious Disease"/>
            <person name="Wu L."/>
            <person name="Ma J."/>
        </authorList>
    </citation>
    <scope>NUCLEOTIDE SEQUENCE [LARGE SCALE GENOMIC DNA]</scope>
    <source>
        <strain evidence="2">CCUG 59129</strain>
    </source>
</reference>
<keyword evidence="2" id="KW-1185">Reference proteome</keyword>
<dbReference type="EMBL" id="JBHTJZ010000005">
    <property type="protein sequence ID" value="MFD0958436.1"/>
    <property type="molecule type" value="Genomic_DNA"/>
</dbReference>
<dbReference type="Proteomes" id="UP001596989">
    <property type="component" value="Unassembled WGS sequence"/>
</dbReference>
<comment type="caution">
    <text evidence="1">The sequence shown here is derived from an EMBL/GenBank/DDBJ whole genome shotgun (WGS) entry which is preliminary data.</text>
</comment>
<organism evidence="1 2">
    <name type="scientific">Paenibacillus chungangensis</name>
    <dbReference type="NCBI Taxonomy" id="696535"/>
    <lineage>
        <taxon>Bacteria</taxon>
        <taxon>Bacillati</taxon>
        <taxon>Bacillota</taxon>
        <taxon>Bacilli</taxon>
        <taxon>Bacillales</taxon>
        <taxon>Paenibacillaceae</taxon>
        <taxon>Paenibacillus</taxon>
    </lineage>
</organism>